<dbReference type="GO" id="GO:0043565">
    <property type="term" value="F:sequence-specific DNA binding"/>
    <property type="evidence" value="ECO:0007669"/>
    <property type="project" value="InterPro"/>
</dbReference>
<dbReference type="Gene3D" id="1.10.10.60">
    <property type="entry name" value="Homeodomain-like"/>
    <property type="match status" value="2"/>
</dbReference>
<dbReference type="PROSITE" id="PS01124">
    <property type="entry name" value="HTH_ARAC_FAMILY_2"/>
    <property type="match status" value="1"/>
</dbReference>
<dbReference type="PRINTS" id="PR00032">
    <property type="entry name" value="HTHARAC"/>
</dbReference>
<dbReference type="STRING" id="1514105.AOC36_11140"/>
<dbReference type="PROSITE" id="PS00041">
    <property type="entry name" value="HTH_ARAC_FAMILY_1"/>
    <property type="match status" value="1"/>
</dbReference>
<dbReference type="Pfam" id="PF02311">
    <property type="entry name" value="AraC_binding"/>
    <property type="match status" value="1"/>
</dbReference>
<evidence type="ECO:0000256" key="3">
    <source>
        <dbReference type="ARBA" id="ARBA00023163"/>
    </source>
</evidence>
<dbReference type="SUPFAM" id="SSF46689">
    <property type="entry name" value="Homeodomain-like"/>
    <property type="match status" value="1"/>
</dbReference>
<dbReference type="InterPro" id="IPR018060">
    <property type="entry name" value="HTH_AraC"/>
</dbReference>
<evidence type="ECO:0000313" key="6">
    <source>
        <dbReference type="Proteomes" id="UP000063781"/>
    </source>
</evidence>
<evidence type="ECO:0000313" key="5">
    <source>
        <dbReference type="EMBL" id="AMC94505.1"/>
    </source>
</evidence>
<dbReference type="Gene3D" id="2.60.120.280">
    <property type="entry name" value="Regulatory protein AraC"/>
    <property type="match status" value="1"/>
</dbReference>
<protein>
    <submittedName>
        <fullName evidence="5">AraC family transcriptional regulator</fullName>
    </submittedName>
</protein>
<keyword evidence="6" id="KW-1185">Reference proteome</keyword>
<organism evidence="5 6">
    <name type="scientific">Erysipelothrix larvae</name>
    <dbReference type="NCBI Taxonomy" id="1514105"/>
    <lineage>
        <taxon>Bacteria</taxon>
        <taxon>Bacillati</taxon>
        <taxon>Bacillota</taxon>
        <taxon>Erysipelotrichia</taxon>
        <taxon>Erysipelotrichales</taxon>
        <taxon>Erysipelotrichaceae</taxon>
        <taxon>Erysipelothrix</taxon>
    </lineage>
</organism>
<dbReference type="InterPro" id="IPR003313">
    <property type="entry name" value="AraC-bd"/>
</dbReference>
<dbReference type="SUPFAM" id="SSF51215">
    <property type="entry name" value="Regulatory protein AraC"/>
    <property type="match status" value="1"/>
</dbReference>
<dbReference type="Pfam" id="PF12833">
    <property type="entry name" value="HTH_18"/>
    <property type="match status" value="1"/>
</dbReference>
<evidence type="ECO:0000259" key="4">
    <source>
        <dbReference type="PROSITE" id="PS01124"/>
    </source>
</evidence>
<dbReference type="PANTHER" id="PTHR43280">
    <property type="entry name" value="ARAC-FAMILY TRANSCRIPTIONAL REGULATOR"/>
    <property type="match status" value="1"/>
</dbReference>
<keyword evidence="3" id="KW-0804">Transcription</keyword>
<dbReference type="EMBL" id="CP013213">
    <property type="protein sequence ID" value="AMC94505.1"/>
    <property type="molecule type" value="Genomic_DNA"/>
</dbReference>
<keyword evidence="1" id="KW-0805">Transcription regulation</keyword>
<dbReference type="InterPro" id="IPR020449">
    <property type="entry name" value="Tscrpt_reg_AraC-type_HTH"/>
</dbReference>
<evidence type="ECO:0000256" key="2">
    <source>
        <dbReference type="ARBA" id="ARBA00023125"/>
    </source>
</evidence>
<dbReference type="SMART" id="SM00342">
    <property type="entry name" value="HTH_ARAC"/>
    <property type="match status" value="1"/>
</dbReference>
<dbReference type="InterPro" id="IPR009057">
    <property type="entry name" value="Homeodomain-like_sf"/>
</dbReference>
<dbReference type="Proteomes" id="UP000063781">
    <property type="component" value="Chromosome"/>
</dbReference>
<dbReference type="RefSeq" id="WP_067634319.1">
    <property type="nucleotide sequence ID" value="NZ_CP013213.1"/>
</dbReference>
<dbReference type="InterPro" id="IPR018062">
    <property type="entry name" value="HTH_AraC-typ_CS"/>
</dbReference>
<dbReference type="InterPro" id="IPR037923">
    <property type="entry name" value="HTH-like"/>
</dbReference>
<keyword evidence="2" id="KW-0238">DNA-binding</keyword>
<reference evidence="5 6" key="1">
    <citation type="submission" date="2015-10" db="EMBL/GenBank/DDBJ databases">
        <title>Erysipelothrix larvae sp. LV19 isolated from the larval gut of the rhinoceros beetle, Trypoxylus dichotomus.</title>
        <authorList>
            <person name="Lim S."/>
            <person name="Kim B.-C."/>
        </authorList>
    </citation>
    <scope>NUCLEOTIDE SEQUENCE [LARGE SCALE GENOMIC DNA]</scope>
    <source>
        <strain evidence="5 6">LV19</strain>
    </source>
</reference>
<dbReference type="OrthoDB" id="183331at2"/>
<name>A0A0X8H1W4_9FIRM</name>
<proteinExistence type="predicted"/>
<dbReference type="AlphaFoldDB" id="A0A0X8H1W4"/>
<feature type="domain" description="HTH araC/xylS-type" evidence="4">
    <location>
        <begin position="190"/>
        <end position="288"/>
    </location>
</feature>
<sequence>MNYWENANHAWTKDSKRVINTPSNKTKSLFNYIQEIGHFKAYQPYYTERANLPSYLMKLTLSGTGHLNYKGQDYILDQGDIFFIDCQHYQHYKTISDIPWEMDWIHVYGGITSQLYEEYNKDGNPVFHTNALPEENTIHHLVQTLIKDQSKANARTDFHSSVKIHELLNELIIQKYHLDFSIDDIPQYILELKEYLDSHFHNVITLNDLEHLFHLNKYQINKDFSKYIGLPPIDYLITKKVSHAKDLLRYTDLSIQEISLNIGIDNFAYFSRLFKNKTGMTPSFFRKEG</sequence>
<dbReference type="GO" id="GO:0003700">
    <property type="term" value="F:DNA-binding transcription factor activity"/>
    <property type="evidence" value="ECO:0007669"/>
    <property type="project" value="InterPro"/>
</dbReference>
<dbReference type="PANTHER" id="PTHR43280:SF28">
    <property type="entry name" value="HTH-TYPE TRANSCRIPTIONAL ACTIVATOR RHAS"/>
    <property type="match status" value="1"/>
</dbReference>
<gene>
    <name evidence="5" type="ORF">AOC36_11140</name>
</gene>
<evidence type="ECO:0000256" key="1">
    <source>
        <dbReference type="ARBA" id="ARBA00023015"/>
    </source>
</evidence>
<accession>A0A0X8H1W4</accession>
<dbReference type="KEGG" id="erl:AOC36_11140"/>